<dbReference type="PANTHER" id="PTHR48228:SF5">
    <property type="entry name" value="ALPHA-METHYLACYL-COA RACEMASE"/>
    <property type="match status" value="1"/>
</dbReference>
<name>A0AA35G791_9FIRM</name>
<protein>
    <submittedName>
        <fullName evidence="2">CoA transferase</fullName>
    </submittedName>
</protein>
<evidence type="ECO:0000313" key="3">
    <source>
        <dbReference type="Proteomes" id="UP001163687"/>
    </source>
</evidence>
<accession>A0AA35G791</accession>
<dbReference type="PANTHER" id="PTHR48228">
    <property type="entry name" value="SUCCINYL-COA--D-CITRAMALATE COA-TRANSFERASE"/>
    <property type="match status" value="1"/>
</dbReference>
<proteinExistence type="predicted"/>
<evidence type="ECO:0000256" key="1">
    <source>
        <dbReference type="SAM" id="MobiDB-lite"/>
    </source>
</evidence>
<gene>
    <name evidence="2" type="ORF">caldi_06600</name>
</gene>
<keyword evidence="3" id="KW-1185">Reference proteome</keyword>
<dbReference type="RefSeq" id="WP_264843689.1">
    <property type="nucleotide sequence ID" value="NZ_AP025628.1"/>
</dbReference>
<organism evidence="2 3">
    <name type="scientific">Caldinitratiruptor microaerophilus</name>
    <dbReference type="NCBI Taxonomy" id="671077"/>
    <lineage>
        <taxon>Bacteria</taxon>
        <taxon>Bacillati</taxon>
        <taxon>Bacillota</taxon>
        <taxon>Clostridia</taxon>
        <taxon>Eubacteriales</taxon>
        <taxon>Symbiobacteriaceae</taxon>
        <taxon>Caldinitratiruptor</taxon>
    </lineage>
</organism>
<dbReference type="InterPro" id="IPR044855">
    <property type="entry name" value="CoA-Trfase_III_dom3_sf"/>
</dbReference>
<feature type="compositionally biased region" description="Basic and acidic residues" evidence="1">
    <location>
        <begin position="345"/>
        <end position="355"/>
    </location>
</feature>
<reference evidence="2" key="1">
    <citation type="submission" date="2022-03" db="EMBL/GenBank/DDBJ databases">
        <title>Complete genome sequence of Caldinitratiruptor microaerophilus.</title>
        <authorList>
            <person name="Mukaiyama R."/>
            <person name="Nishiyama T."/>
            <person name="Ueda K."/>
        </authorList>
    </citation>
    <scope>NUCLEOTIDE SEQUENCE</scope>
    <source>
        <strain evidence="2">JCM 16183</strain>
    </source>
</reference>
<dbReference type="Proteomes" id="UP001163687">
    <property type="component" value="Chromosome"/>
</dbReference>
<dbReference type="Gene3D" id="3.30.1540.10">
    <property type="entry name" value="formyl-coa transferase, domain 3"/>
    <property type="match status" value="1"/>
</dbReference>
<dbReference type="AlphaFoldDB" id="A0AA35G791"/>
<dbReference type="Pfam" id="PF02515">
    <property type="entry name" value="CoA_transf_3"/>
    <property type="match status" value="1"/>
</dbReference>
<dbReference type="InterPro" id="IPR023606">
    <property type="entry name" value="CoA-Trfase_III_dom_1_sf"/>
</dbReference>
<sequence length="395" mass="42060">MRPLAGVRVLDLTRLLPGPYATRLLADLGAEVVKIEDPERGDYLRELQPEWFAWLNAGKRGARIDLKHPDGREVLLNLASRADALLEGFRPGVIDRLGLSPAALWERNPRLVIVSLSGYGADGPYRDRAGHDLNYLAASGLLSLFPPGPDGTPLLPPLQLGDLSAGLQAALAAVAGILHARTVGHGLHVDIPILGALWSLGGYLLAAAAARGGLHRSDLPLAGTMACYRCYRTADGGILSVGALEPRFWAEFCLAAGHPEWIARQNDRDQEALAAEVAAVVAAKPAAEWARIAAQVPSACLEVAVDPSAAPHHPQARALDAFAQGDVKGPRPPWRVRPATGGGFRHPESPEKRDAQGGTAHDILSWAGYDQDRIRELLEAGVVSDPASVRTRETG</sequence>
<dbReference type="Gene3D" id="3.40.50.10540">
    <property type="entry name" value="Crotonobetainyl-coa:carnitine coa-transferase, domain 1"/>
    <property type="match status" value="1"/>
</dbReference>
<dbReference type="GO" id="GO:0016740">
    <property type="term" value="F:transferase activity"/>
    <property type="evidence" value="ECO:0007669"/>
    <property type="project" value="UniProtKB-KW"/>
</dbReference>
<dbReference type="InterPro" id="IPR050509">
    <property type="entry name" value="CoA-transferase_III"/>
</dbReference>
<dbReference type="KEGG" id="cmic:caldi_06600"/>
<dbReference type="SUPFAM" id="SSF89796">
    <property type="entry name" value="CoA-transferase family III (CaiB/BaiF)"/>
    <property type="match status" value="1"/>
</dbReference>
<dbReference type="EMBL" id="AP025628">
    <property type="protein sequence ID" value="BDG59570.1"/>
    <property type="molecule type" value="Genomic_DNA"/>
</dbReference>
<dbReference type="InterPro" id="IPR003673">
    <property type="entry name" value="CoA-Trfase_fam_III"/>
</dbReference>
<evidence type="ECO:0000313" key="2">
    <source>
        <dbReference type="EMBL" id="BDG59570.1"/>
    </source>
</evidence>
<keyword evidence="2" id="KW-0808">Transferase</keyword>
<feature type="region of interest" description="Disordered" evidence="1">
    <location>
        <begin position="322"/>
        <end position="362"/>
    </location>
</feature>